<dbReference type="Gene3D" id="3.10.450.50">
    <property type="match status" value="1"/>
</dbReference>
<sequence>MTTSDERSLEDRIDEIESRTAIGELVAGYCEGVDRQNVERFVGLWHDDAAYLIPGGRGNFHGIAQIRESQTVIAKAWKETYHWTTNHTVQFESKDRAVGRSDVFAICKHHNDLISLVGGTYDDRYERRNGVWKFAERTVTRWFVSAGTDIQLLPPF</sequence>
<dbReference type="Proteomes" id="UP000292274">
    <property type="component" value="Unassembled WGS sequence"/>
</dbReference>
<dbReference type="Pfam" id="PF13577">
    <property type="entry name" value="SnoaL_4"/>
    <property type="match status" value="1"/>
</dbReference>
<dbReference type="RefSeq" id="WP_131303881.1">
    <property type="nucleotide sequence ID" value="NZ_SJJR01000007.1"/>
</dbReference>
<keyword evidence="3" id="KW-1185">Reference proteome</keyword>
<dbReference type="CDD" id="cd00531">
    <property type="entry name" value="NTF2_like"/>
    <property type="match status" value="1"/>
</dbReference>
<proteinExistence type="predicted"/>
<accession>A0A4R0GLF2</accession>
<reference evidence="2 3" key="1">
    <citation type="submission" date="2019-02" db="EMBL/GenBank/DDBJ databases">
        <title>Jishengella sp. nov., isolated from a root of Zingiber montanum.</title>
        <authorList>
            <person name="Kuncharoen N."/>
            <person name="Kudo T."/>
            <person name="Masahiro Y."/>
            <person name="Ohkuma M."/>
            <person name="Tanasupawat S."/>
        </authorList>
    </citation>
    <scope>NUCLEOTIDE SEQUENCE [LARGE SCALE GENOMIC DNA]</scope>
    <source>
        <strain evidence="2 3">PLAI 1-1</strain>
    </source>
</reference>
<dbReference type="EMBL" id="SJJR01000007">
    <property type="protein sequence ID" value="TCB97213.1"/>
    <property type="molecule type" value="Genomic_DNA"/>
</dbReference>
<dbReference type="SUPFAM" id="SSF54427">
    <property type="entry name" value="NTF2-like"/>
    <property type="match status" value="1"/>
</dbReference>
<comment type="caution">
    <text evidence="2">The sequence shown here is derived from an EMBL/GenBank/DDBJ whole genome shotgun (WGS) entry which is preliminary data.</text>
</comment>
<dbReference type="OrthoDB" id="1492465at2"/>
<gene>
    <name evidence="2" type="ORF">E0H26_13150</name>
</gene>
<feature type="domain" description="SnoaL-like" evidence="1">
    <location>
        <begin position="15"/>
        <end position="138"/>
    </location>
</feature>
<evidence type="ECO:0000313" key="2">
    <source>
        <dbReference type="EMBL" id="TCB97213.1"/>
    </source>
</evidence>
<evidence type="ECO:0000313" key="3">
    <source>
        <dbReference type="Proteomes" id="UP000292274"/>
    </source>
</evidence>
<dbReference type="InterPro" id="IPR037401">
    <property type="entry name" value="SnoaL-like"/>
</dbReference>
<dbReference type="AlphaFoldDB" id="A0A4R0GLF2"/>
<organism evidence="2 3">
    <name type="scientific">Micromonospora zingiberis</name>
    <dbReference type="NCBI Taxonomy" id="2053011"/>
    <lineage>
        <taxon>Bacteria</taxon>
        <taxon>Bacillati</taxon>
        <taxon>Actinomycetota</taxon>
        <taxon>Actinomycetes</taxon>
        <taxon>Micromonosporales</taxon>
        <taxon>Micromonosporaceae</taxon>
        <taxon>Micromonospora</taxon>
    </lineage>
</organism>
<name>A0A4R0GLF2_9ACTN</name>
<protein>
    <submittedName>
        <fullName evidence="2">Nuclear transport factor 2 family protein</fullName>
    </submittedName>
</protein>
<dbReference type="InterPro" id="IPR032710">
    <property type="entry name" value="NTF2-like_dom_sf"/>
</dbReference>
<evidence type="ECO:0000259" key="1">
    <source>
        <dbReference type="Pfam" id="PF13577"/>
    </source>
</evidence>